<evidence type="ECO:0000256" key="1">
    <source>
        <dbReference type="SAM" id="MobiDB-lite"/>
    </source>
</evidence>
<organism evidence="2 3">
    <name type="scientific">Exophiala mesophila</name>
    <name type="common">Black yeast-like fungus</name>
    <dbReference type="NCBI Taxonomy" id="212818"/>
    <lineage>
        <taxon>Eukaryota</taxon>
        <taxon>Fungi</taxon>
        <taxon>Dikarya</taxon>
        <taxon>Ascomycota</taxon>
        <taxon>Pezizomycotina</taxon>
        <taxon>Eurotiomycetes</taxon>
        <taxon>Chaetothyriomycetidae</taxon>
        <taxon>Chaetothyriales</taxon>
        <taxon>Herpotrichiellaceae</taxon>
        <taxon>Exophiala</taxon>
    </lineage>
</organism>
<sequence length="442" mass="49501">MSPRTRQETGPSSSPQPSSLLTEEIKYPMILHQLVSSSNEPDSLSRHIPRALLQTELAGPTTLSPALRQYSADTSSQPSGETSISTSTIWRSRLRQRNQFVSTASTPSTPSRPAPCDVRTSYYVDGPEAVKIISEYTLETNLNESEHGETNEGDGLGYDERDEPCFSLGDYVRIKRLPADHHALESGYARDSATSINATEQSLATQADRYLNPSVEQKDDIASDTDIDVDMTKLSPLAYRIIRIYRAEEVFASYRAKIEDEMLEAALMEDTDVSDDGGDDTSSDNMDKASLVEQFAYQGWVYQLDRHTSRYVADFEWFREDMLVFDPVATQEGTGDVSDEDEDEDEETAEEIYRSSVSSSDEMSVSDESYNQSQDNDDSDDDGDEMDLDSQSARQRDSKNSPPPPQSQVTPAVSRTFSSVMPLHRLRTVSLSDMKNIWKDLW</sequence>
<dbReference type="VEuPathDB" id="FungiDB:PV10_04862"/>
<reference evidence="2 3" key="1">
    <citation type="submission" date="2015-01" db="EMBL/GenBank/DDBJ databases">
        <title>The Genome Sequence of Exophiala mesophila CBS40295.</title>
        <authorList>
            <consortium name="The Broad Institute Genomics Platform"/>
            <person name="Cuomo C."/>
            <person name="de Hoog S."/>
            <person name="Gorbushina A."/>
            <person name="Stielow B."/>
            <person name="Teixiera M."/>
            <person name="Abouelleil A."/>
            <person name="Chapman S.B."/>
            <person name="Priest M."/>
            <person name="Young S.K."/>
            <person name="Wortman J."/>
            <person name="Nusbaum C."/>
            <person name="Birren B."/>
        </authorList>
    </citation>
    <scope>NUCLEOTIDE SEQUENCE [LARGE SCALE GENOMIC DNA]</scope>
    <source>
        <strain evidence="2 3">CBS 40295</strain>
    </source>
</reference>
<proteinExistence type="predicted"/>
<dbReference type="HOGENOM" id="CLU_619686_0_0_1"/>
<keyword evidence="3" id="KW-1185">Reference proteome</keyword>
<feature type="region of interest" description="Disordered" evidence="1">
    <location>
        <begin position="329"/>
        <end position="417"/>
    </location>
</feature>
<feature type="region of interest" description="Disordered" evidence="1">
    <location>
        <begin position="1"/>
        <end position="24"/>
    </location>
</feature>
<protein>
    <submittedName>
        <fullName evidence="2">Uncharacterized protein</fullName>
    </submittedName>
</protein>
<dbReference type="EMBL" id="KN847522">
    <property type="protein sequence ID" value="KIV93667.1"/>
    <property type="molecule type" value="Genomic_DNA"/>
</dbReference>
<evidence type="ECO:0000313" key="3">
    <source>
        <dbReference type="Proteomes" id="UP000054302"/>
    </source>
</evidence>
<dbReference type="OrthoDB" id="10417235at2759"/>
<name>A0A0D1ZG54_EXOME</name>
<accession>A0A0D1ZG54</accession>
<dbReference type="AlphaFoldDB" id="A0A0D1ZG54"/>
<feature type="compositionally biased region" description="Acidic residues" evidence="1">
    <location>
        <begin position="337"/>
        <end position="350"/>
    </location>
</feature>
<gene>
    <name evidence="2" type="ORF">PV10_04862</name>
</gene>
<dbReference type="Proteomes" id="UP000054302">
    <property type="component" value="Unassembled WGS sequence"/>
</dbReference>
<feature type="compositionally biased region" description="Low complexity" evidence="1">
    <location>
        <begin position="355"/>
        <end position="374"/>
    </location>
</feature>
<feature type="compositionally biased region" description="Polar residues" evidence="1">
    <location>
        <begin position="407"/>
        <end position="417"/>
    </location>
</feature>
<dbReference type="RefSeq" id="XP_016225241.1">
    <property type="nucleotide sequence ID" value="XM_016369453.1"/>
</dbReference>
<feature type="region of interest" description="Disordered" evidence="1">
    <location>
        <begin position="70"/>
        <end position="89"/>
    </location>
</feature>
<evidence type="ECO:0000313" key="2">
    <source>
        <dbReference type="EMBL" id="KIV93667.1"/>
    </source>
</evidence>
<feature type="compositionally biased region" description="Polar residues" evidence="1">
    <location>
        <begin position="71"/>
        <end position="81"/>
    </location>
</feature>
<feature type="compositionally biased region" description="Acidic residues" evidence="1">
    <location>
        <begin position="375"/>
        <end position="388"/>
    </location>
</feature>
<dbReference type="GeneID" id="27322707"/>